<dbReference type="VEuPathDB" id="ToxoDB:cyc_03489"/>
<evidence type="ECO:0000256" key="1">
    <source>
        <dbReference type="SAM" id="MobiDB-lite"/>
    </source>
</evidence>
<evidence type="ECO:0000313" key="2">
    <source>
        <dbReference type="EMBL" id="OEH80653.1"/>
    </source>
</evidence>
<sequence length="336" mass="35696">MSALGDPRGPNEGPLASLNGGISGISTGIAAAMAAPSSNGSNNRSGSANSRMLSLATGGTLSSQPGHRRSSRISLNAPLETGPQQPLTQPPHQEQQHHYFQNTGFQGNAMGVRLLHRDINLQQTSVSGGIPSSGGVNGGSLTSAEASPPLDTASGSLLRMSRQGTSADRSLSLQRSRGTRVTLGAERHRSNSALGVGGKSSTELGGRLAQQPLQLREDTALVSSLPTSSRCMRRPTLRCQGTQRRERNANLSASDTVAKEKKESWRSVAEQKRQEAHRAQEALRADQRQLEGRQAQLLEKEETIDVRRRIHDAAIVIAAVVARICRAPHAAVYSFG</sequence>
<dbReference type="AlphaFoldDB" id="A0A1D3DB23"/>
<dbReference type="InParanoid" id="A0A1D3DB23"/>
<accession>A0A1D3DB23</accession>
<keyword evidence="3" id="KW-1185">Reference proteome</keyword>
<feature type="region of interest" description="Disordered" evidence="1">
    <location>
        <begin position="1"/>
        <end position="22"/>
    </location>
</feature>
<organism evidence="2 3">
    <name type="scientific">Cyclospora cayetanensis</name>
    <dbReference type="NCBI Taxonomy" id="88456"/>
    <lineage>
        <taxon>Eukaryota</taxon>
        <taxon>Sar</taxon>
        <taxon>Alveolata</taxon>
        <taxon>Apicomplexa</taxon>
        <taxon>Conoidasida</taxon>
        <taxon>Coccidia</taxon>
        <taxon>Eucoccidiorida</taxon>
        <taxon>Eimeriorina</taxon>
        <taxon>Eimeriidae</taxon>
        <taxon>Cyclospora</taxon>
    </lineage>
</organism>
<comment type="caution">
    <text evidence="2">The sequence shown here is derived from an EMBL/GenBank/DDBJ whole genome shotgun (WGS) entry which is preliminary data.</text>
</comment>
<dbReference type="EMBL" id="JROU02000023">
    <property type="protein sequence ID" value="OEH80653.1"/>
    <property type="molecule type" value="Genomic_DNA"/>
</dbReference>
<feature type="compositionally biased region" description="Polar residues" evidence="1">
    <location>
        <begin position="162"/>
        <end position="176"/>
    </location>
</feature>
<dbReference type="VEuPathDB" id="ToxoDB:LOC113146682"/>
<feature type="region of interest" description="Disordered" evidence="1">
    <location>
        <begin position="125"/>
        <end position="203"/>
    </location>
</feature>
<feature type="compositionally biased region" description="Polar residues" evidence="1">
    <location>
        <begin position="82"/>
        <end position="96"/>
    </location>
</feature>
<protein>
    <submittedName>
        <fullName evidence="2">Uncharacterized protein</fullName>
    </submittedName>
</protein>
<reference evidence="2 3" key="1">
    <citation type="journal article" date="2016" name="BMC Genomics">
        <title>Comparative genomics reveals Cyclospora cayetanensis possesses coccidia-like metabolism and invasion components but unique surface antigens.</title>
        <authorList>
            <person name="Liu S."/>
            <person name="Wang L."/>
            <person name="Zheng H."/>
            <person name="Xu Z."/>
            <person name="Roellig D.M."/>
            <person name="Li N."/>
            <person name="Frace M.A."/>
            <person name="Tang K."/>
            <person name="Arrowood M.J."/>
            <person name="Moss D.M."/>
            <person name="Zhang L."/>
            <person name="Feng Y."/>
            <person name="Xiao L."/>
        </authorList>
    </citation>
    <scope>NUCLEOTIDE SEQUENCE [LARGE SCALE GENOMIC DNA]</scope>
    <source>
        <strain evidence="2 3">CHN_HEN01</strain>
    </source>
</reference>
<evidence type="ECO:0000313" key="3">
    <source>
        <dbReference type="Proteomes" id="UP000095192"/>
    </source>
</evidence>
<feature type="region of interest" description="Disordered" evidence="1">
    <location>
        <begin position="77"/>
        <end position="96"/>
    </location>
</feature>
<name>A0A1D3DB23_9EIME</name>
<dbReference type="Proteomes" id="UP000095192">
    <property type="component" value="Unassembled WGS sequence"/>
</dbReference>
<proteinExistence type="predicted"/>
<gene>
    <name evidence="2" type="ORF">cyc_03489</name>
</gene>